<dbReference type="AlphaFoldDB" id="A0A7R9BCZ2"/>
<dbReference type="InterPro" id="IPR050314">
    <property type="entry name" value="Glycosyl_Hydrlase_18"/>
</dbReference>
<feature type="chain" id="PRO_5036209978" description="Chitinase" evidence="7">
    <location>
        <begin position="18"/>
        <end position="508"/>
    </location>
</feature>
<evidence type="ECO:0000259" key="9">
    <source>
        <dbReference type="PROSITE" id="PS51910"/>
    </source>
</evidence>
<feature type="domain" description="Chitin-binding type-2" evidence="8">
    <location>
        <begin position="446"/>
        <end position="505"/>
    </location>
</feature>
<feature type="domain" description="GH18" evidence="9">
    <location>
        <begin position="41"/>
        <end position="419"/>
    </location>
</feature>
<dbReference type="InterPro" id="IPR011583">
    <property type="entry name" value="Chitinase_II/V-like_cat"/>
</dbReference>
<evidence type="ECO:0000259" key="8">
    <source>
        <dbReference type="PROSITE" id="PS50940"/>
    </source>
</evidence>
<evidence type="ECO:0000313" key="10">
    <source>
        <dbReference type="EMBL" id="CAD7272872.1"/>
    </source>
</evidence>
<accession>A0A7R9BCZ2</accession>
<dbReference type="PROSITE" id="PS01095">
    <property type="entry name" value="GH18_1"/>
    <property type="match status" value="1"/>
</dbReference>
<dbReference type="SUPFAM" id="SSF51445">
    <property type="entry name" value="(Trans)glycosidases"/>
    <property type="match status" value="1"/>
</dbReference>
<evidence type="ECO:0000256" key="1">
    <source>
        <dbReference type="ARBA" id="ARBA00009121"/>
    </source>
</evidence>
<dbReference type="SUPFAM" id="SSF57625">
    <property type="entry name" value="Invertebrate chitin-binding proteins"/>
    <property type="match status" value="1"/>
</dbReference>
<dbReference type="Gene3D" id="2.170.140.10">
    <property type="entry name" value="Chitin binding domain"/>
    <property type="match status" value="1"/>
</dbReference>
<dbReference type="Gene3D" id="3.10.50.10">
    <property type="match status" value="1"/>
</dbReference>
<keyword evidence="11" id="KW-1185">Reference proteome</keyword>
<dbReference type="InterPro" id="IPR001223">
    <property type="entry name" value="Glyco_hydro18_cat"/>
</dbReference>
<proteinExistence type="inferred from homology"/>
<dbReference type="Pfam" id="PF01607">
    <property type="entry name" value="CBM_14"/>
    <property type="match status" value="1"/>
</dbReference>
<dbReference type="Gene3D" id="3.20.20.80">
    <property type="entry name" value="Glycosidases"/>
    <property type="match status" value="1"/>
</dbReference>
<dbReference type="InterPro" id="IPR017853">
    <property type="entry name" value="GH"/>
</dbReference>
<dbReference type="GO" id="GO:0008061">
    <property type="term" value="F:chitin binding"/>
    <property type="evidence" value="ECO:0007669"/>
    <property type="project" value="UniProtKB-KW"/>
</dbReference>
<evidence type="ECO:0000256" key="6">
    <source>
        <dbReference type="RuleBase" id="RU000489"/>
    </source>
</evidence>
<dbReference type="PANTHER" id="PTHR11177">
    <property type="entry name" value="CHITINASE"/>
    <property type="match status" value="1"/>
</dbReference>
<evidence type="ECO:0000256" key="4">
    <source>
        <dbReference type="ARBA" id="ARBA00023157"/>
    </source>
</evidence>
<dbReference type="InterPro" id="IPR036508">
    <property type="entry name" value="Chitin-bd_dom_sf"/>
</dbReference>
<keyword evidence="5 6" id="KW-0326">Glycosidase</keyword>
<keyword evidence="7" id="KW-0732">Signal</keyword>
<sequence>MKLLLLLLVALATVVVAMPPRKLRAGVPEKPYRYGQPKEGRKLVCYYGSWAVYRPGPGKYDIEDIDPFLCTHLVFGFAALDNTTWQITAFDPWNDLDDNGGKGAYRRFNALRQINPALTTIIAIGGWNEGSEKYSDMASIPERRATFVQSCVQFVQLHGFDGLDMDWEYPSYRGGAEEDKIHFAALLRELKVAFSAAGLLLTSAVSPSRVTIDDAYDIQALIETLDIINVMAYDYHGAWDTYVHHNAPVHGHALDSGNNTYFNVEFTINYWVELMGVHSDRLTMGLPLYSRGFTLDDPALNQIYDNATEAGIAGPYTRQVGVLGYNELCEIHRDQGEAFQTHWLDDLKAKYVIFERDGIRNQWFSYDDIDALAEKMALIDALPIGGAMVWSVETDDFQNTCGEGKNPLLNYILRSLNGFVPTPDPDRTTVSPPSSTTKPSVTIPGDDVCAQAGINPTGPCSGNYVICAPNGAEWIVTQGSCPPGLVINPEILNCDYPDHVAGCQKKKH</sequence>
<dbReference type="PROSITE" id="PS50940">
    <property type="entry name" value="CHIT_BIND_II"/>
    <property type="match status" value="1"/>
</dbReference>
<evidence type="ECO:0008006" key="12">
    <source>
        <dbReference type="Google" id="ProtNLM"/>
    </source>
</evidence>
<dbReference type="InterPro" id="IPR002557">
    <property type="entry name" value="Chitin-bd_dom"/>
</dbReference>
<gene>
    <name evidence="10" type="ORF">NMOB1V02_LOCUS789</name>
</gene>
<evidence type="ECO:0000313" key="11">
    <source>
        <dbReference type="Proteomes" id="UP000678499"/>
    </source>
</evidence>
<evidence type="ECO:0000256" key="3">
    <source>
        <dbReference type="ARBA" id="ARBA00022801"/>
    </source>
</evidence>
<reference evidence="10" key="1">
    <citation type="submission" date="2020-11" db="EMBL/GenBank/DDBJ databases">
        <authorList>
            <person name="Tran Van P."/>
        </authorList>
    </citation>
    <scope>NUCLEOTIDE SEQUENCE</scope>
</reference>
<dbReference type="SMART" id="SM00494">
    <property type="entry name" value="ChtBD2"/>
    <property type="match status" value="1"/>
</dbReference>
<dbReference type="SMART" id="SM00636">
    <property type="entry name" value="Glyco_18"/>
    <property type="match status" value="1"/>
</dbReference>
<protein>
    <recommendedName>
        <fullName evidence="12">Chitinase</fullName>
    </recommendedName>
</protein>
<evidence type="ECO:0000256" key="2">
    <source>
        <dbReference type="ARBA" id="ARBA00022669"/>
    </source>
</evidence>
<dbReference type="EMBL" id="CAJPEX010000071">
    <property type="protein sequence ID" value="CAG0913024.1"/>
    <property type="molecule type" value="Genomic_DNA"/>
</dbReference>
<dbReference type="GO" id="GO:0005576">
    <property type="term" value="C:extracellular region"/>
    <property type="evidence" value="ECO:0007669"/>
    <property type="project" value="InterPro"/>
</dbReference>
<organism evidence="10">
    <name type="scientific">Notodromas monacha</name>
    <dbReference type="NCBI Taxonomy" id="399045"/>
    <lineage>
        <taxon>Eukaryota</taxon>
        <taxon>Metazoa</taxon>
        <taxon>Ecdysozoa</taxon>
        <taxon>Arthropoda</taxon>
        <taxon>Crustacea</taxon>
        <taxon>Oligostraca</taxon>
        <taxon>Ostracoda</taxon>
        <taxon>Podocopa</taxon>
        <taxon>Podocopida</taxon>
        <taxon>Cypridocopina</taxon>
        <taxon>Cypridoidea</taxon>
        <taxon>Cyprididae</taxon>
        <taxon>Notodromas</taxon>
    </lineage>
</organism>
<dbReference type="GO" id="GO:0006032">
    <property type="term" value="P:chitin catabolic process"/>
    <property type="evidence" value="ECO:0007669"/>
    <property type="project" value="TreeGrafter"/>
</dbReference>
<dbReference type="PROSITE" id="PS51910">
    <property type="entry name" value="GH18_2"/>
    <property type="match status" value="1"/>
</dbReference>
<dbReference type="OrthoDB" id="73875at2759"/>
<keyword evidence="2" id="KW-0147">Chitin-binding</keyword>
<keyword evidence="3 6" id="KW-0378">Hydrolase</keyword>
<feature type="signal peptide" evidence="7">
    <location>
        <begin position="1"/>
        <end position="17"/>
    </location>
</feature>
<dbReference type="GO" id="GO:0005975">
    <property type="term" value="P:carbohydrate metabolic process"/>
    <property type="evidence" value="ECO:0007669"/>
    <property type="project" value="InterPro"/>
</dbReference>
<dbReference type="Proteomes" id="UP000678499">
    <property type="component" value="Unassembled WGS sequence"/>
</dbReference>
<comment type="similarity">
    <text evidence="1">Belongs to the glycosyl hydrolase 18 family. Chitinase class II subfamily.</text>
</comment>
<dbReference type="CDD" id="cd02872">
    <property type="entry name" value="GH18_chitolectin_chitotriosidase"/>
    <property type="match status" value="1"/>
</dbReference>
<dbReference type="PANTHER" id="PTHR11177:SF360">
    <property type="entry name" value="CHITINASE 4-RELATED"/>
    <property type="match status" value="1"/>
</dbReference>
<name>A0A7R9BCZ2_9CRUS</name>
<dbReference type="Pfam" id="PF00704">
    <property type="entry name" value="Glyco_hydro_18"/>
    <property type="match status" value="1"/>
</dbReference>
<dbReference type="GO" id="GO:0004568">
    <property type="term" value="F:chitinase activity"/>
    <property type="evidence" value="ECO:0007669"/>
    <property type="project" value="TreeGrafter"/>
</dbReference>
<evidence type="ECO:0000256" key="7">
    <source>
        <dbReference type="SAM" id="SignalP"/>
    </source>
</evidence>
<dbReference type="SUPFAM" id="SSF54556">
    <property type="entry name" value="Chitinase insertion domain"/>
    <property type="match status" value="1"/>
</dbReference>
<dbReference type="InterPro" id="IPR029070">
    <property type="entry name" value="Chitinase_insertion_sf"/>
</dbReference>
<dbReference type="EMBL" id="OA882108">
    <property type="protein sequence ID" value="CAD7272872.1"/>
    <property type="molecule type" value="Genomic_DNA"/>
</dbReference>
<keyword evidence="4" id="KW-1015">Disulfide bond</keyword>
<evidence type="ECO:0000256" key="5">
    <source>
        <dbReference type="ARBA" id="ARBA00023295"/>
    </source>
</evidence>
<dbReference type="InterPro" id="IPR001579">
    <property type="entry name" value="Glyco_hydro_18_chit_AS"/>
</dbReference>